<dbReference type="InterPro" id="IPR007577">
    <property type="entry name" value="GlycoTrfase_DXD_sugar-bd_CS"/>
</dbReference>
<protein>
    <submittedName>
        <fullName evidence="2">Uncharacterized protein</fullName>
    </submittedName>
</protein>
<dbReference type="Pfam" id="PF04488">
    <property type="entry name" value="Gly_transf_sug"/>
    <property type="match status" value="1"/>
</dbReference>
<gene>
    <name evidence="2" type="ORF">NF685_06875</name>
</gene>
<dbReference type="SUPFAM" id="SSF53448">
    <property type="entry name" value="Nucleotide-diphospho-sugar transferases"/>
    <property type="match status" value="1"/>
</dbReference>
<dbReference type="RefSeq" id="WP_252849093.1">
    <property type="nucleotide sequence ID" value="NZ_BAPW01000010.1"/>
</dbReference>
<dbReference type="EMBL" id="JAMXQU010000004">
    <property type="protein sequence ID" value="MCO6159747.1"/>
    <property type="molecule type" value="Genomic_DNA"/>
</dbReference>
<comment type="caution">
    <text evidence="2">The sequence shown here is derived from an EMBL/GenBank/DDBJ whole genome shotgun (WGS) entry which is preliminary data.</text>
</comment>
<proteinExistence type="predicted"/>
<evidence type="ECO:0000313" key="3">
    <source>
        <dbReference type="Proteomes" id="UP001523401"/>
    </source>
</evidence>
<reference evidence="2 3" key="1">
    <citation type="submission" date="2022-06" db="EMBL/GenBank/DDBJ databases">
        <title>Whole-genome of Asaia lannensis strain LMG 27011T.</title>
        <authorList>
            <person name="Sombolestani A."/>
        </authorList>
    </citation>
    <scope>NUCLEOTIDE SEQUENCE [LARGE SCALE GENOMIC DNA]</scope>
    <source>
        <strain evidence="2 3">NBRC 102526</strain>
    </source>
</reference>
<evidence type="ECO:0000256" key="1">
    <source>
        <dbReference type="ARBA" id="ARBA00022679"/>
    </source>
</evidence>
<evidence type="ECO:0000313" key="2">
    <source>
        <dbReference type="EMBL" id="MCO6159747.1"/>
    </source>
</evidence>
<dbReference type="PANTHER" id="PTHR32385">
    <property type="entry name" value="MANNOSYL PHOSPHORYLINOSITOL CERAMIDE SYNTHASE"/>
    <property type="match status" value="1"/>
</dbReference>
<sequence>MSNEFQKIDWLHQVFIVDDFKTPQKLPGMLENHAQIARDFYPDAKYKLWGGDDLREFIGKELDRDVLWAFDQLKPYSYKCDLARYCLMYVHGGIYFDLAIKMLTPWNVPKSHGVAAFREMYDGMECWALTQTSILWSLPKRREWELVINAIVQNCRDEFYGTHDHYPTAGPLLGKSFAAAMLERENTPQVDDQFLGEVRYLTPERQQQNVVYVSPERTLVAMRNKLNAGDLSELGVTGANNYCKIWKAKKVYSEKEHVWTPLDKSVVIDEVGTLEDGCILVRAGQSGRVTYGPYVDLPPGNYKLTLNFTEDTKYKKVFFDISRGGGRPPVGEYERAYDTVVERDHESVFFSLPEEALSLEFRLSVFGDFEGALRSFVVEDVQQYEWLPENPCIVVDQVGKLLSTGIVVKKGEAGRVFYGPFVDLLKGDYILSLEYDAETSFKKLQVDISSDWAKNNEGLFSIEDSLSTIHEKSEFRFSLPADRKAVEFRLTVFGDFSGCIKKISLKADTGEKIVGEIVEKVPVSQHRHIIEEQEHRNDNRSWTDKLISTVGVRMNGLFGRNRSR</sequence>
<dbReference type="PANTHER" id="PTHR32385:SF15">
    <property type="entry name" value="INOSITOL PHOSPHOCERAMIDE MANNOSYLTRANSFERASE 1"/>
    <property type="match status" value="1"/>
</dbReference>
<dbReference type="Gene3D" id="3.90.550.20">
    <property type="match status" value="1"/>
</dbReference>
<accession>A0ABT1CFW5</accession>
<keyword evidence="1" id="KW-0808">Transferase</keyword>
<dbReference type="InterPro" id="IPR029044">
    <property type="entry name" value="Nucleotide-diphossugar_trans"/>
</dbReference>
<name>A0ABT1CFW5_9PROT</name>
<organism evidence="2 3">
    <name type="scientific">Asaia lannensis NBRC 102526</name>
    <dbReference type="NCBI Taxonomy" id="1307926"/>
    <lineage>
        <taxon>Bacteria</taxon>
        <taxon>Pseudomonadati</taxon>
        <taxon>Pseudomonadota</taxon>
        <taxon>Alphaproteobacteria</taxon>
        <taxon>Acetobacterales</taxon>
        <taxon>Acetobacteraceae</taxon>
        <taxon>Asaia</taxon>
    </lineage>
</organism>
<keyword evidence="3" id="KW-1185">Reference proteome</keyword>
<dbReference type="Proteomes" id="UP001523401">
    <property type="component" value="Unassembled WGS sequence"/>
</dbReference>
<dbReference type="InterPro" id="IPR051706">
    <property type="entry name" value="Glycosyltransferase_domain"/>
</dbReference>